<dbReference type="SUPFAM" id="SSF46689">
    <property type="entry name" value="Homeodomain-like"/>
    <property type="match status" value="1"/>
</dbReference>
<accession>A0A5C8NS84</accession>
<evidence type="ECO:0000313" key="8">
    <source>
        <dbReference type="Proteomes" id="UP000321548"/>
    </source>
</evidence>
<keyword evidence="3" id="KW-0804">Transcription</keyword>
<evidence type="ECO:0000313" key="7">
    <source>
        <dbReference type="EMBL" id="TXL64233.1"/>
    </source>
</evidence>
<dbReference type="PANTHER" id="PTHR30055">
    <property type="entry name" value="HTH-TYPE TRANSCRIPTIONAL REGULATOR RUTR"/>
    <property type="match status" value="1"/>
</dbReference>
<feature type="domain" description="HTH tetR-type" evidence="6">
    <location>
        <begin position="10"/>
        <end position="70"/>
    </location>
</feature>
<dbReference type="OrthoDB" id="5293556at2"/>
<dbReference type="InterPro" id="IPR050109">
    <property type="entry name" value="HTH-type_TetR-like_transc_reg"/>
</dbReference>
<keyword evidence="1" id="KW-0805">Transcription regulation</keyword>
<dbReference type="Proteomes" id="UP000321548">
    <property type="component" value="Unassembled WGS sequence"/>
</dbReference>
<dbReference type="SUPFAM" id="SSF48498">
    <property type="entry name" value="Tetracyclin repressor-like, C-terminal domain"/>
    <property type="match status" value="1"/>
</dbReference>
<evidence type="ECO:0000259" key="6">
    <source>
        <dbReference type="PROSITE" id="PS50977"/>
    </source>
</evidence>
<protein>
    <submittedName>
        <fullName evidence="7">TetR/AcrR family transcriptional regulator</fullName>
    </submittedName>
</protein>
<evidence type="ECO:0000256" key="3">
    <source>
        <dbReference type="ARBA" id="ARBA00023163"/>
    </source>
</evidence>
<proteinExistence type="predicted"/>
<dbReference type="Gene3D" id="1.10.357.10">
    <property type="entry name" value="Tetracycline Repressor, domain 2"/>
    <property type="match status" value="1"/>
</dbReference>
<gene>
    <name evidence="7" type="ORF">FHP08_14945</name>
</gene>
<evidence type="ECO:0000256" key="5">
    <source>
        <dbReference type="SAM" id="MobiDB-lite"/>
    </source>
</evidence>
<evidence type="ECO:0000256" key="4">
    <source>
        <dbReference type="PROSITE-ProRule" id="PRU00335"/>
    </source>
</evidence>
<feature type="DNA-binding region" description="H-T-H motif" evidence="4">
    <location>
        <begin position="33"/>
        <end position="52"/>
    </location>
</feature>
<dbReference type="InterPro" id="IPR009057">
    <property type="entry name" value="Homeodomain-like_sf"/>
</dbReference>
<dbReference type="PROSITE" id="PS50977">
    <property type="entry name" value="HTH_TETR_2"/>
    <property type="match status" value="1"/>
</dbReference>
<sequence length="222" mass="24419">MSRPRAADYDAQRDRILGRAVQAFAEIGYPSASMAALADACGTSKAGLYHYYPSKEAILFDSLDRYTGRLEAIVESIRARALAPRDEVRALVRAFLAEYRHSRAYHVALLNDVKFLDEPLRERIRARERDIVEAFADALQRGWPARMAAGSSKPLTMALLGMINFTFAWLRPDGPMTHEQYAELVIALWERGLDGLPGSAASPGAARPAAGPIDATQQEISG</sequence>
<feature type="region of interest" description="Disordered" evidence="5">
    <location>
        <begin position="200"/>
        <end position="222"/>
    </location>
</feature>
<comment type="caution">
    <text evidence="7">The sequence shown here is derived from an EMBL/GenBank/DDBJ whole genome shotgun (WGS) entry which is preliminary data.</text>
</comment>
<dbReference type="AlphaFoldDB" id="A0A5C8NS84"/>
<dbReference type="GO" id="GO:0003700">
    <property type="term" value="F:DNA-binding transcription factor activity"/>
    <property type="evidence" value="ECO:0007669"/>
    <property type="project" value="TreeGrafter"/>
</dbReference>
<dbReference type="GO" id="GO:0000976">
    <property type="term" value="F:transcription cis-regulatory region binding"/>
    <property type="evidence" value="ECO:0007669"/>
    <property type="project" value="TreeGrafter"/>
</dbReference>
<dbReference type="PRINTS" id="PR00455">
    <property type="entry name" value="HTHTETR"/>
</dbReference>
<name>A0A5C8NS84_9BURK</name>
<dbReference type="RefSeq" id="WP_147705294.1">
    <property type="nucleotide sequence ID" value="NZ_VDUY01000006.1"/>
</dbReference>
<dbReference type="Gene3D" id="1.10.10.60">
    <property type="entry name" value="Homeodomain-like"/>
    <property type="match status" value="1"/>
</dbReference>
<dbReference type="PANTHER" id="PTHR30055:SF234">
    <property type="entry name" value="HTH-TYPE TRANSCRIPTIONAL REGULATOR BETI"/>
    <property type="match status" value="1"/>
</dbReference>
<dbReference type="InterPro" id="IPR041490">
    <property type="entry name" value="KstR2_TetR_C"/>
</dbReference>
<dbReference type="EMBL" id="VDUY01000006">
    <property type="protein sequence ID" value="TXL64233.1"/>
    <property type="molecule type" value="Genomic_DNA"/>
</dbReference>
<feature type="compositionally biased region" description="Low complexity" evidence="5">
    <location>
        <begin position="200"/>
        <end position="212"/>
    </location>
</feature>
<dbReference type="Pfam" id="PF00440">
    <property type="entry name" value="TetR_N"/>
    <property type="match status" value="1"/>
</dbReference>
<organism evidence="7 8">
    <name type="scientific">Zeimonas arvi</name>
    <dbReference type="NCBI Taxonomy" id="2498847"/>
    <lineage>
        <taxon>Bacteria</taxon>
        <taxon>Pseudomonadati</taxon>
        <taxon>Pseudomonadota</taxon>
        <taxon>Betaproteobacteria</taxon>
        <taxon>Burkholderiales</taxon>
        <taxon>Burkholderiaceae</taxon>
        <taxon>Zeimonas</taxon>
    </lineage>
</organism>
<dbReference type="Pfam" id="PF17932">
    <property type="entry name" value="TetR_C_24"/>
    <property type="match status" value="1"/>
</dbReference>
<reference evidence="7 8" key="1">
    <citation type="submission" date="2019-06" db="EMBL/GenBank/DDBJ databases">
        <title>Quisquiliibacterium sp. nov., isolated from a maize field.</title>
        <authorList>
            <person name="Lin S.-Y."/>
            <person name="Tsai C.-F."/>
            <person name="Young C.-C."/>
        </authorList>
    </citation>
    <scope>NUCLEOTIDE SEQUENCE [LARGE SCALE GENOMIC DNA]</scope>
    <source>
        <strain evidence="7 8">CC-CFT501</strain>
    </source>
</reference>
<dbReference type="InterPro" id="IPR036271">
    <property type="entry name" value="Tet_transcr_reg_TetR-rel_C_sf"/>
</dbReference>
<dbReference type="InterPro" id="IPR001647">
    <property type="entry name" value="HTH_TetR"/>
</dbReference>
<evidence type="ECO:0000256" key="1">
    <source>
        <dbReference type="ARBA" id="ARBA00023015"/>
    </source>
</evidence>
<keyword evidence="2 4" id="KW-0238">DNA-binding</keyword>
<evidence type="ECO:0000256" key="2">
    <source>
        <dbReference type="ARBA" id="ARBA00023125"/>
    </source>
</evidence>
<keyword evidence="8" id="KW-1185">Reference proteome</keyword>